<feature type="region of interest" description="Disordered" evidence="15">
    <location>
        <begin position="1"/>
        <end position="30"/>
    </location>
</feature>
<comment type="cofactor">
    <cofactor evidence="1">
        <name>Zn(2+)</name>
        <dbReference type="ChEBI" id="CHEBI:29105"/>
    </cofactor>
</comment>
<dbReference type="InterPro" id="IPR013083">
    <property type="entry name" value="Znf_RING/FYVE/PHD"/>
</dbReference>
<feature type="compositionally biased region" description="Polar residues" evidence="15">
    <location>
        <begin position="20"/>
        <end position="30"/>
    </location>
</feature>
<comment type="subcellular location">
    <subcellularLocation>
        <location evidence="2">Nucleus</location>
    </subcellularLocation>
</comment>
<keyword evidence="5" id="KW-0479">Metal-binding</keyword>
<dbReference type="PhylomeDB" id="T1JHE2"/>
<dbReference type="HOGENOM" id="CLU_121179_0_1_1"/>
<evidence type="ECO:0000256" key="4">
    <source>
        <dbReference type="ARBA" id="ARBA00022491"/>
    </source>
</evidence>
<evidence type="ECO:0000256" key="15">
    <source>
        <dbReference type="SAM" id="MobiDB-lite"/>
    </source>
</evidence>
<dbReference type="PANTHER" id="PTHR47665:SF1">
    <property type="entry name" value="HISTONE DEACETYLASE-LIKE PROTEIN"/>
    <property type="match status" value="1"/>
</dbReference>
<evidence type="ECO:0000256" key="10">
    <source>
        <dbReference type="ARBA" id="ARBA00022853"/>
    </source>
</evidence>
<keyword evidence="9" id="KW-0862">Zinc</keyword>
<evidence type="ECO:0000256" key="12">
    <source>
        <dbReference type="ARBA" id="ARBA00023163"/>
    </source>
</evidence>
<dbReference type="PROSITE" id="PS50271">
    <property type="entry name" value="ZF_UBP"/>
    <property type="match status" value="1"/>
</dbReference>
<reference evidence="17" key="2">
    <citation type="submission" date="2015-02" db="UniProtKB">
        <authorList>
            <consortium name="EnsemblMetazoa"/>
        </authorList>
    </citation>
    <scope>IDENTIFICATION</scope>
</reference>
<organism evidence="17 18">
    <name type="scientific">Strigamia maritima</name>
    <name type="common">European centipede</name>
    <name type="synonym">Geophilus maritimus</name>
    <dbReference type="NCBI Taxonomy" id="126957"/>
    <lineage>
        <taxon>Eukaryota</taxon>
        <taxon>Metazoa</taxon>
        <taxon>Ecdysozoa</taxon>
        <taxon>Arthropoda</taxon>
        <taxon>Myriapoda</taxon>
        <taxon>Chilopoda</taxon>
        <taxon>Pleurostigmophora</taxon>
        <taxon>Geophilomorpha</taxon>
        <taxon>Linotaeniidae</taxon>
        <taxon>Strigamia</taxon>
    </lineage>
</organism>
<dbReference type="eggNOG" id="KOG1343">
    <property type="taxonomic scope" value="Eukaryota"/>
</dbReference>
<evidence type="ECO:0000313" key="17">
    <source>
        <dbReference type="EnsemblMetazoa" id="SMAR013273-PA"/>
    </source>
</evidence>
<comment type="similarity">
    <text evidence="3">Belongs to the histone deacetylase family. HD type 2 subfamily.</text>
</comment>
<keyword evidence="4" id="KW-0678">Repressor</keyword>
<keyword evidence="8" id="KW-0378">Hydrolase</keyword>
<protein>
    <recommendedName>
        <fullName evidence="16">UBP-type domain-containing protein</fullName>
    </recommendedName>
</protein>
<dbReference type="Proteomes" id="UP000014500">
    <property type="component" value="Unassembled WGS sequence"/>
</dbReference>
<dbReference type="FunFam" id="3.30.40.10:FF:000342">
    <property type="entry name" value="Histone deacetylase 6"/>
    <property type="match status" value="1"/>
</dbReference>
<dbReference type="GO" id="GO:0008270">
    <property type="term" value="F:zinc ion binding"/>
    <property type="evidence" value="ECO:0007669"/>
    <property type="project" value="UniProtKB-KW"/>
</dbReference>
<evidence type="ECO:0000256" key="13">
    <source>
        <dbReference type="ARBA" id="ARBA00023242"/>
    </source>
</evidence>
<proteinExistence type="inferred from homology"/>
<dbReference type="SUPFAM" id="SSF57850">
    <property type="entry name" value="RING/U-box"/>
    <property type="match status" value="1"/>
</dbReference>
<evidence type="ECO:0000256" key="5">
    <source>
        <dbReference type="ARBA" id="ARBA00022723"/>
    </source>
</evidence>
<dbReference type="Gene3D" id="3.30.40.10">
    <property type="entry name" value="Zinc/RING finger domain, C3HC4 (zinc finger)"/>
    <property type="match status" value="1"/>
</dbReference>
<keyword evidence="6" id="KW-0677">Repeat</keyword>
<keyword evidence="12" id="KW-0804">Transcription</keyword>
<dbReference type="GO" id="GO:0016787">
    <property type="term" value="F:hydrolase activity"/>
    <property type="evidence" value="ECO:0007669"/>
    <property type="project" value="UniProtKB-KW"/>
</dbReference>
<dbReference type="InterPro" id="IPR001607">
    <property type="entry name" value="Znf_UBP"/>
</dbReference>
<keyword evidence="11" id="KW-0805">Transcription regulation</keyword>
<evidence type="ECO:0000313" key="18">
    <source>
        <dbReference type="Proteomes" id="UP000014500"/>
    </source>
</evidence>
<dbReference type="Pfam" id="PF02148">
    <property type="entry name" value="zf-UBP"/>
    <property type="match status" value="1"/>
</dbReference>
<dbReference type="EMBL" id="JH431734">
    <property type="status" value="NOT_ANNOTATED_CDS"/>
    <property type="molecule type" value="Genomic_DNA"/>
</dbReference>
<accession>T1JHE2</accession>
<dbReference type="PANTHER" id="PTHR47665">
    <property type="entry name" value="HISTONE DEACETYLASE-LIKE PROTEIN"/>
    <property type="match status" value="1"/>
</dbReference>
<evidence type="ECO:0000256" key="6">
    <source>
        <dbReference type="ARBA" id="ARBA00022737"/>
    </source>
</evidence>
<evidence type="ECO:0000256" key="2">
    <source>
        <dbReference type="ARBA" id="ARBA00004123"/>
    </source>
</evidence>
<evidence type="ECO:0000259" key="16">
    <source>
        <dbReference type="PROSITE" id="PS50271"/>
    </source>
</evidence>
<dbReference type="SMART" id="SM00290">
    <property type="entry name" value="ZnF_UBP"/>
    <property type="match status" value="1"/>
</dbReference>
<evidence type="ECO:0000256" key="8">
    <source>
        <dbReference type="ARBA" id="ARBA00022801"/>
    </source>
</evidence>
<feature type="domain" description="UBP-type" evidence="16">
    <location>
        <begin position="45"/>
        <end position="143"/>
    </location>
</feature>
<evidence type="ECO:0000256" key="11">
    <source>
        <dbReference type="ARBA" id="ARBA00023015"/>
    </source>
</evidence>
<evidence type="ECO:0000256" key="14">
    <source>
        <dbReference type="PROSITE-ProRule" id="PRU00502"/>
    </source>
</evidence>
<dbReference type="GO" id="GO:0006325">
    <property type="term" value="P:chromatin organization"/>
    <property type="evidence" value="ECO:0007669"/>
    <property type="project" value="UniProtKB-KW"/>
</dbReference>
<dbReference type="STRING" id="126957.T1JHE2"/>
<dbReference type="GO" id="GO:0005634">
    <property type="term" value="C:nucleus"/>
    <property type="evidence" value="ECO:0007669"/>
    <property type="project" value="UniProtKB-SubCell"/>
</dbReference>
<evidence type="ECO:0000256" key="1">
    <source>
        <dbReference type="ARBA" id="ARBA00001947"/>
    </source>
</evidence>
<keyword evidence="10" id="KW-0156">Chromatin regulator</keyword>
<evidence type="ECO:0000256" key="3">
    <source>
        <dbReference type="ARBA" id="ARBA00007738"/>
    </source>
</evidence>
<evidence type="ECO:0000256" key="7">
    <source>
        <dbReference type="ARBA" id="ARBA00022771"/>
    </source>
</evidence>
<dbReference type="OMA" id="NRCQHPS"/>
<dbReference type="EnsemblMetazoa" id="SMAR013273-RA">
    <property type="protein sequence ID" value="SMAR013273-PA"/>
    <property type="gene ID" value="SMAR013273"/>
</dbReference>
<evidence type="ECO:0000256" key="9">
    <source>
        <dbReference type="ARBA" id="ARBA00022833"/>
    </source>
</evidence>
<dbReference type="AlphaFoldDB" id="T1JHE2"/>
<keyword evidence="7 14" id="KW-0863">Zinc-finger</keyword>
<name>T1JHE2_STRMM</name>
<keyword evidence="13" id="KW-0539">Nucleus</keyword>
<keyword evidence="18" id="KW-1185">Reference proteome</keyword>
<sequence>MATGGGSPPGDSLEAEEFKPSSSKSSVGIKGQQKQQIVYAVTPMKTCPHLNSVAPVPSEGFNVQSPCKTCSDKNENWLCLSCYEVYCGRFIHQDMLLHNQNTGHCVVLSFADLSVWCYACEAYLDNSVLNPILESAHRQKFGEERPGVDLELMNA</sequence>
<reference evidence="18" key="1">
    <citation type="submission" date="2011-05" db="EMBL/GenBank/DDBJ databases">
        <authorList>
            <person name="Richards S.R."/>
            <person name="Qu J."/>
            <person name="Jiang H."/>
            <person name="Jhangiani S.N."/>
            <person name="Agravi P."/>
            <person name="Goodspeed R."/>
            <person name="Gross S."/>
            <person name="Mandapat C."/>
            <person name="Jackson L."/>
            <person name="Mathew T."/>
            <person name="Pu L."/>
            <person name="Thornton R."/>
            <person name="Saada N."/>
            <person name="Wilczek-Boney K.B."/>
            <person name="Lee S."/>
            <person name="Kovar C."/>
            <person name="Wu Y."/>
            <person name="Scherer S.E."/>
            <person name="Worley K.C."/>
            <person name="Muzny D.M."/>
            <person name="Gibbs R."/>
        </authorList>
    </citation>
    <scope>NUCLEOTIDE SEQUENCE</scope>
    <source>
        <strain evidence="18">Brora</strain>
    </source>
</reference>